<dbReference type="Gene3D" id="3.60.10.10">
    <property type="entry name" value="Endonuclease/exonuclease/phosphatase"/>
    <property type="match status" value="1"/>
</dbReference>
<evidence type="ECO:0000313" key="1">
    <source>
        <dbReference type="EMBL" id="KAI5338017.1"/>
    </source>
</evidence>
<organism evidence="1 2">
    <name type="scientific">Prunus dulcis</name>
    <name type="common">Almond</name>
    <name type="synonym">Amygdalus dulcis</name>
    <dbReference type="NCBI Taxonomy" id="3755"/>
    <lineage>
        <taxon>Eukaryota</taxon>
        <taxon>Viridiplantae</taxon>
        <taxon>Streptophyta</taxon>
        <taxon>Embryophyta</taxon>
        <taxon>Tracheophyta</taxon>
        <taxon>Spermatophyta</taxon>
        <taxon>Magnoliopsida</taxon>
        <taxon>eudicotyledons</taxon>
        <taxon>Gunneridae</taxon>
        <taxon>Pentapetalae</taxon>
        <taxon>rosids</taxon>
        <taxon>fabids</taxon>
        <taxon>Rosales</taxon>
        <taxon>Rosaceae</taxon>
        <taxon>Amygdaloideae</taxon>
        <taxon>Amygdaleae</taxon>
        <taxon>Prunus</taxon>
    </lineage>
</organism>
<reference evidence="1 2" key="1">
    <citation type="journal article" date="2022" name="G3 (Bethesda)">
        <title>Whole-genome sequence and methylome profiling of the almond [Prunus dulcis (Mill.) D.A. Webb] cultivar 'Nonpareil'.</title>
        <authorList>
            <person name="D'Amico-Willman K.M."/>
            <person name="Ouma W.Z."/>
            <person name="Meulia T."/>
            <person name="Sideli G.M."/>
            <person name="Gradziel T.M."/>
            <person name="Fresnedo-Ramirez J."/>
        </authorList>
    </citation>
    <scope>NUCLEOTIDE SEQUENCE [LARGE SCALE GENOMIC DNA]</scope>
    <source>
        <strain evidence="1">Clone GOH B32 T37-40</strain>
    </source>
</reference>
<accession>A0AAD4Z912</accession>
<keyword evidence="2" id="KW-1185">Reference proteome</keyword>
<evidence type="ECO:0008006" key="3">
    <source>
        <dbReference type="Google" id="ProtNLM"/>
    </source>
</evidence>
<comment type="caution">
    <text evidence="1">The sequence shown here is derived from an EMBL/GenBank/DDBJ whole genome shotgun (WGS) entry which is preliminary data.</text>
</comment>
<dbReference type="InterPro" id="IPR036691">
    <property type="entry name" value="Endo/exonu/phosph_ase_sf"/>
</dbReference>
<gene>
    <name evidence="1" type="ORF">L3X38_017288</name>
</gene>
<proteinExistence type="predicted"/>
<dbReference type="AlphaFoldDB" id="A0AAD4Z912"/>
<dbReference type="EMBL" id="JAJFAZ020000003">
    <property type="protein sequence ID" value="KAI5338017.1"/>
    <property type="molecule type" value="Genomic_DNA"/>
</dbReference>
<dbReference type="PANTHER" id="PTHR33710">
    <property type="entry name" value="BNAC02G09200D PROTEIN"/>
    <property type="match status" value="1"/>
</dbReference>
<name>A0AAD4Z912_PRUDU</name>
<dbReference type="SUPFAM" id="SSF56219">
    <property type="entry name" value="DNase I-like"/>
    <property type="match status" value="1"/>
</dbReference>
<dbReference type="PANTHER" id="PTHR33710:SF77">
    <property type="entry name" value="DNASE I-LIKE SUPERFAMILY PROTEIN"/>
    <property type="match status" value="1"/>
</dbReference>
<protein>
    <recommendedName>
        <fullName evidence="3">DNAse I-like superfamily protein</fullName>
    </recommendedName>
</protein>
<evidence type="ECO:0000313" key="2">
    <source>
        <dbReference type="Proteomes" id="UP001054821"/>
    </source>
</evidence>
<dbReference type="Proteomes" id="UP001054821">
    <property type="component" value="Chromosome 3"/>
</dbReference>
<sequence>MTTVQMGGLVQSLGVGGVLCVPREGFFGGLCILWKTGLQVVLLSSFSGHIDARVDIGPWMCCGDFNEIMSVDEKSGLRLRSVKSGLRLRSVSQIEDFQRAIDDCNLLSFDFMDHFFTWTNNRKNYTKVQARLDRGFGNLALLQQWGNSTIYHLSVYSSDHHPP</sequence>